<proteinExistence type="predicted"/>
<dbReference type="AlphaFoldDB" id="A0A7Y0K6B2"/>
<keyword evidence="2" id="KW-1185">Reference proteome</keyword>
<accession>A0A7Y0K6B2</accession>
<dbReference type="Pfam" id="PF02810">
    <property type="entry name" value="SEC-C"/>
    <property type="match status" value="1"/>
</dbReference>
<dbReference type="EMBL" id="JABBPK010000001">
    <property type="protein sequence ID" value="NMO76303.1"/>
    <property type="molecule type" value="Genomic_DNA"/>
</dbReference>
<protein>
    <submittedName>
        <fullName evidence="1">Uncharacterized protein</fullName>
    </submittedName>
</protein>
<name>A0A7Y0K6B2_9BACI</name>
<dbReference type="InterPro" id="IPR004027">
    <property type="entry name" value="SEC_C_motif"/>
</dbReference>
<dbReference type="RefSeq" id="WP_169187912.1">
    <property type="nucleotide sequence ID" value="NZ_JABBPK010000001.1"/>
</dbReference>
<evidence type="ECO:0000313" key="1">
    <source>
        <dbReference type="EMBL" id="NMO76303.1"/>
    </source>
</evidence>
<evidence type="ECO:0000313" key="2">
    <source>
        <dbReference type="Proteomes" id="UP000588491"/>
    </source>
</evidence>
<organism evidence="1 2">
    <name type="scientific">Niallia alba</name>
    <dbReference type="NCBI Taxonomy" id="2729105"/>
    <lineage>
        <taxon>Bacteria</taxon>
        <taxon>Bacillati</taxon>
        <taxon>Bacillota</taxon>
        <taxon>Bacilli</taxon>
        <taxon>Bacillales</taxon>
        <taxon>Bacillaceae</taxon>
        <taxon>Niallia</taxon>
    </lineage>
</organism>
<reference evidence="1 2" key="1">
    <citation type="submission" date="2020-04" db="EMBL/GenBank/DDBJ databases">
        <title>Bacillus sp. UniB3 isolated from commercial digestive syrup.</title>
        <authorList>
            <person name="Thorat V."/>
            <person name="Kirdat K."/>
            <person name="Tiwarekar B."/>
            <person name="Yadav A."/>
        </authorList>
    </citation>
    <scope>NUCLEOTIDE SEQUENCE [LARGE SCALE GENOMIC DNA]</scope>
    <source>
        <strain evidence="1 2">UniB3</strain>
    </source>
</reference>
<sequence>MFLPKLKLKDSEPCPCGSNMRFQECCKGKEPQIIKPSKKPVEVQIMEKMRASMKKFCMHPDQEKCKGPIKGAHALQNNKIISLWGSVRKMRIYNAKITPKINNPILTTIRGGLVFILSDIG</sequence>
<comment type="caution">
    <text evidence="1">The sequence shown here is derived from an EMBL/GenBank/DDBJ whole genome shotgun (WGS) entry which is preliminary data.</text>
</comment>
<gene>
    <name evidence="1" type="ORF">HHU08_04640</name>
</gene>
<dbReference type="Proteomes" id="UP000588491">
    <property type="component" value="Unassembled WGS sequence"/>
</dbReference>